<dbReference type="InterPro" id="IPR042099">
    <property type="entry name" value="ANL_N_sf"/>
</dbReference>
<dbReference type="GO" id="GO:0090433">
    <property type="term" value="F:palmitoyl-CoA ligase activity"/>
    <property type="evidence" value="ECO:0007669"/>
    <property type="project" value="TreeGrafter"/>
</dbReference>
<keyword evidence="3" id="KW-0547">Nucleotide-binding</keyword>
<evidence type="ECO:0000313" key="9">
    <source>
        <dbReference type="EMBL" id="KAB7501080.1"/>
    </source>
</evidence>
<evidence type="ECO:0000256" key="6">
    <source>
        <dbReference type="ARBA" id="ARBA00024484"/>
    </source>
</evidence>
<dbReference type="GO" id="GO:0005886">
    <property type="term" value="C:plasma membrane"/>
    <property type="evidence" value="ECO:0007669"/>
    <property type="project" value="TreeGrafter"/>
</dbReference>
<dbReference type="PANTHER" id="PTHR43272">
    <property type="entry name" value="LONG-CHAIN-FATTY-ACID--COA LIGASE"/>
    <property type="match status" value="1"/>
</dbReference>
<comment type="caution">
    <text evidence="9">The sequence shown here is derived from an EMBL/GenBank/DDBJ whole genome shotgun (WGS) entry which is preliminary data.</text>
</comment>
<comment type="catalytic activity">
    <reaction evidence="6">
        <text>a long-chain fatty acid + ATP + CoA = a long-chain fatty acyl-CoA + AMP + diphosphate</text>
        <dbReference type="Rhea" id="RHEA:15421"/>
        <dbReference type="ChEBI" id="CHEBI:30616"/>
        <dbReference type="ChEBI" id="CHEBI:33019"/>
        <dbReference type="ChEBI" id="CHEBI:57287"/>
        <dbReference type="ChEBI" id="CHEBI:57560"/>
        <dbReference type="ChEBI" id="CHEBI:83139"/>
        <dbReference type="ChEBI" id="CHEBI:456215"/>
        <dbReference type="EC" id="6.2.1.3"/>
    </reaction>
    <physiologicalReaction direction="left-to-right" evidence="6">
        <dbReference type="Rhea" id="RHEA:15422"/>
    </physiologicalReaction>
</comment>
<evidence type="ECO:0000313" key="10">
    <source>
        <dbReference type="Proteomes" id="UP000326759"/>
    </source>
</evidence>
<sequence>MIMHARNLAIEKVLGREKYLMSSMRHNQMEKIFKKYEMGDYSWYTFSEANDLAKNFGRGLRSIGHQPKENIIIFSETRAEWFISAMGAFKQSIPVCTLYATLGEDALILGINETEVRHIVVSHELLPKIKNILSQCPKVKSLIYFPDQLKETDKSGCPGIEFFSFQEIVKKGDSYIIDDVPPLPSDTAIIMYTSGSTGAPKGVIQSHSNLVNAIAAFGDVLSPQADDTFLAYLPLAHVLELIAESIMMIYGVRLGYSSPLTMTDRSTKVKRGCKGDVSVLHPTFIPAVPLILDRIYKGILDKVAAQGPFLKALFKYGLEYKMNWSSRGWATPFCDWFVFRKVKALLGGKVRLIAAGGAPLSPETHNFIQASLGCVVIQGYGLTETCACATVMDQDDKSTSRVGSPLSITDIKLVDWEEGNYRTTDKPNPRGEIIIGGENIAVGYYKNPQKTNEDFLEIDGRRWFRTGDIGEMDPDGVLKIIDRKKDLVKLQIGEYVSLGKVETELKTCPLVENLCVYGEPSKNNVVVIVSPDAKGLESMAAALGKSTDLSFEQLCVDKDVEKAFLDRLIEVGKKAKLEKFEFPTAIYLTPELWTPESGLVTAAFKLKRRQIQNKYKEAIERMYGA</sequence>
<dbReference type="GO" id="GO:0005811">
    <property type="term" value="C:lipid droplet"/>
    <property type="evidence" value="ECO:0007669"/>
    <property type="project" value="TreeGrafter"/>
</dbReference>
<keyword evidence="2 9" id="KW-0436">Ligase</keyword>
<evidence type="ECO:0000259" key="8">
    <source>
        <dbReference type="Pfam" id="PF00501"/>
    </source>
</evidence>
<dbReference type="PANTHER" id="PTHR43272:SF83">
    <property type="entry name" value="ACYL-COA SYNTHETASE LONG-CHAIN, ISOFORM J"/>
    <property type="match status" value="1"/>
</dbReference>
<dbReference type="Gene3D" id="3.40.50.12780">
    <property type="entry name" value="N-terminal domain of ligase-like"/>
    <property type="match status" value="1"/>
</dbReference>
<comment type="similarity">
    <text evidence="1">Belongs to the ATP-dependent AMP-binding enzyme family.</text>
</comment>
<dbReference type="GO" id="GO:0005783">
    <property type="term" value="C:endoplasmic reticulum"/>
    <property type="evidence" value="ECO:0007669"/>
    <property type="project" value="TreeGrafter"/>
</dbReference>
<dbReference type="EC" id="6.2.1.3" evidence="7"/>
<dbReference type="Pfam" id="PF00501">
    <property type="entry name" value="AMP-binding"/>
    <property type="match status" value="1"/>
</dbReference>
<dbReference type="InterPro" id="IPR020845">
    <property type="entry name" value="AMP-binding_CS"/>
</dbReference>
<name>A0A5N5T7T3_9CRUS</name>
<organism evidence="9 10">
    <name type="scientific">Armadillidium nasatum</name>
    <dbReference type="NCBI Taxonomy" id="96803"/>
    <lineage>
        <taxon>Eukaryota</taxon>
        <taxon>Metazoa</taxon>
        <taxon>Ecdysozoa</taxon>
        <taxon>Arthropoda</taxon>
        <taxon>Crustacea</taxon>
        <taxon>Multicrustacea</taxon>
        <taxon>Malacostraca</taxon>
        <taxon>Eumalacostraca</taxon>
        <taxon>Peracarida</taxon>
        <taxon>Isopoda</taxon>
        <taxon>Oniscidea</taxon>
        <taxon>Crinocheta</taxon>
        <taxon>Armadillidiidae</taxon>
        <taxon>Armadillidium</taxon>
    </lineage>
</organism>
<dbReference type="GO" id="GO:0035336">
    <property type="term" value="P:long-chain fatty-acyl-CoA metabolic process"/>
    <property type="evidence" value="ECO:0007669"/>
    <property type="project" value="TreeGrafter"/>
</dbReference>
<evidence type="ECO:0000256" key="2">
    <source>
        <dbReference type="ARBA" id="ARBA00022598"/>
    </source>
</evidence>
<dbReference type="InterPro" id="IPR000873">
    <property type="entry name" value="AMP-dep_synth/lig_dom"/>
</dbReference>
<dbReference type="AlphaFoldDB" id="A0A5N5T7T3"/>
<accession>A0A5N5T7T3</accession>
<gene>
    <name evidence="9" type="primary">Acsl4</name>
    <name evidence="9" type="ORF">Anas_12262</name>
</gene>
<feature type="domain" description="AMP-dependent synthetase/ligase" evidence="8">
    <location>
        <begin position="32"/>
        <end position="445"/>
    </location>
</feature>
<evidence type="ECO:0000256" key="3">
    <source>
        <dbReference type="ARBA" id="ARBA00022741"/>
    </source>
</evidence>
<dbReference type="Proteomes" id="UP000326759">
    <property type="component" value="Unassembled WGS sequence"/>
</dbReference>
<evidence type="ECO:0000256" key="7">
    <source>
        <dbReference type="ARBA" id="ARBA00026121"/>
    </source>
</evidence>
<dbReference type="EMBL" id="SEYY01011795">
    <property type="protein sequence ID" value="KAB7501080.1"/>
    <property type="molecule type" value="Genomic_DNA"/>
</dbReference>
<keyword evidence="4" id="KW-0443">Lipid metabolism</keyword>
<evidence type="ECO:0000256" key="5">
    <source>
        <dbReference type="ARBA" id="ARBA00022840"/>
    </source>
</evidence>
<evidence type="ECO:0000256" key="4">
    <source>
        <dbReference type="ARBA" id="ARBA00022832"/>
    </source>
</evidence>
<protein>
    <recommendedName>
        <fullName evidence="7">long-chain-fatty-acid--CoA ligase</fullName>
        <ecNumber evidence="7">6.2.1.3</ecNumber>
    </recommendedName>
</protein>
<keyword evidence="5" id="KW-0067">ATP-binding</keyword>
<dbReference type="OrthoDB" id="1700726at2759"/>
<dbReference type="GO" id="GO:0030182">
    <property type="term" value="P:neuron differentiation"/>
    <property type="evidence" value="ECO:0007669"/>
    <property type="project" value="TreeGrafter"/>
</dbReference>
<reference evidence="9 10" key="1">
    <citation type="journal article" date="2019" name="PLoS Biol.">
        <title>Sex chromosomes control vertical transmission of feminizing Wolbachia symbionts in an isopod.</title>
        <authorList>
            <person name="Becking T."/>
            <person name="Chebbi M.A."/>
            <person name="Giraud I."/>
            <person name="Moumen B."/>
            <person name="Laverre T."/>
            <person name="Caubet Y."/>
            <person name="Peccoud J."/>
            <person name="Gilbert C."/>
            <person name="Cordaux R."/>
        </authorList>
    </citation>
    <scope>NUCLEOTIDE SEQUENCE [LARGE SCALE GENOMIC DNA]</scope>
    <source>
        <strain evidence="9">ANa2</strain>
        <tissue evidence="9">Whole body excluding digestive tract and cuticle</tissue>
    </source>
</reference>
<dbReference type="InterPro" id="IPR045851">
    <property type="entry name" value="AMP-bd_C_sf"/>
</dbReference>
<keyword evidence="10" id="KW-1185">Reference proteome</keyword>
<dbReference type="PROSITE" id="PS00455">
    <property type="entry name" value="AMP_BINDING"/>
    <property type="match status" value="1"/>
</dbReference>
<dbReference type="GO" id="GO:0005524">
    <property type="term" value="F:ATP binding"/>
    <property type="evidence" value="ECO:0007669"/>
    <property type="project" value="UniProtKB-KW"/>
</dbReference>
<evidence type="ECO:0000256" key="1">
    <source>
        <dbReference type="ARBA" id="ARBA00006432"/>
    </source>
</evidence>
<proteinExistence type="inferred from homology"/>
<keyword evidence="4" id="KW-0276">Fatty acid metabolism</keyword>
<dbReference type="Gene3D" id="3.30.300.30">
    <property type="match status" value="1"/>
</dbReference>
<dbReference type="SUPFAM" id="SSF56801">
    <property type="entry name" value="Acetyl-CoA synthetase-like"/>
    <property type="match status" value="1"/>
</dbReference>